<sequence>MRSSPKCGGEVAWLRPCGLSRMDVVTFYYLEVNDGHQEPLLEAEEVEDLLDNGGFLQGLLEVAEEVEGFRMEVVLQSRWSRQWPLVLLQSPARRLLIRQGAYLILIFIGRETHVQFYIAAKRSLQDEKPQESTPQRAPARVQYMNFTHIGVPQAQNAPVDQGSYGKPYASAGGYSAPDNKLFPVKTSQPIPPPQQPSFPVQQQPFQPQPQPFQPQPLMAQPFPTGVPPYSTQVPAQGYGQAQSYSMPQTSFSPAPTTLRSSPAPTGVGGSARGKYVLDPTVQVNSGGSAFPGAGPTTTFPQQQFTPAPVDIYNPSGECTSLPPSSLSSVVILFYTQLHIAALRGRWITGFWGRYQGMVRTEQKSSGAIEMVQSPRSRGSAAAVEVVSGADMPAQSVPLQQQFQTPVAANTPAGWNDPPSLGTVRNQVATTLLSDLRPQQDLSQALARQLLCSSS</sequence>
<dbReference type="EMBL" id="JARBHB010000016">
    <property type="protein sequence ID" value="KAJ8867011.1"/>
    <property type="molecule type" value="Genomic_DNA"/>
</dbReference>
<evidence type="ECO:0000313" key="2">
    <source>
        <dbReference type="EMBL" id="KAJ8867011.1"/>
    </source>
</evidence>
<comment type="caution">
    <text evidence="2">The sequence shown here is derived from an EMBL/GenBank/DDBJ whole genome shotgun (WGS) entry which is preliminary data.</text>
</comment>
<feature type="compositionally biased region" description="Polar residues" evidence="1">
    <location>
        <begin position="238"/>
        <end position="263"/>
    </location>
</feature>
<dbReference type="Proteomes" id="UP001159363">
    <property type="component" value="Chromosome 15"/>
</dbReference>
<proteinExistence type="predicted"/>
<accession>A0ABQ9G693</accession>
<organism evidence="2 3">
    <name type="scientific">Dryococelus australis</name>
    <dbReference type="NCBI Taxonomy" id="614101"/>
    <lineage>
        <taxon>Eukaryota</taxon>
        <taxon>Metazoa</taxon>
        <taxon>Ecdysozoa</taxon>
        <taxon>Arthropoda</taxon>
        <taxon>Hexapoda</taxon>
        <taxon>Insecta</taxon>
        <taxon>Pterygota</taxon>
        <taxon>Neoptera</taxon>
        <taxon>Polyneoptera</taxon>
        <taxon>Phasmatodea</taxon>
        <taxon>Verophasmatodea</taxon>
        <taxon>Anareolatae</taxon>
        <taxon>Phasmatidae</taxon>
        <taxon>Eurycanthinae</taxon>
        <taxon>Dryococelus</taxon>
    </lineage>
</organism>
<evidence type="ECO:0000256" key="1">
    <source>
        <dbReference type="SAM" id="MobiDB-lite"/>
    </source>
</evidence>
<reference evidence="2 3" key="1">
    <citation type="submission" date="2023-02" db="EMBL/GenBank/DDBJ databases">
        <title>LHISI_Scaffold_Assembly.</title>
        <authorList>
            <person name="Stuart O.P."/>
            <person name="Cleave R."/>
            <person name="Magrath M.J.L."/>
            <person name="Mikheyev A.S."/>
        </authorList>
    </citation>
    <scope>NUCLEOTIDE SEQUENCE [LARGE SCALE GENOMIC DNA]</scope>
    <source>
        <strain evidence="2">Daus_M_001</strain>
        <tissue evidence="2">Leg muscle</tissue>
    </source>
</reference>
<feature type="region of interest" description="Disordered" evidence="1">
    <location>
        <begin position="176"/>
        <end position="225"/>
    </location>
</feature>
<evidence type="ECO:0000313" key="3">
    <source>
        <dbReference type="Proteomes" id="UP001159363"/>
    </source>
</evidence>
<gene>
    <name evidence="2" type="ORF">PR048_032873</name>
</gene>
<protein>
    <submittedName>
        <fullName evidence="2">Uncharacterized protein</fullName>
    </submittedName>
</protein>
<name>A0ABQ9G693_9NEOP</name>
<keyword evidence="3" id="KW-1185">Reference proteome</keyword>
<feature type="region of interest" description="Disordered" evidence="1">
    <location>
        <begin position="238"/>
        <end position="271"/>
    </location>
</feature>